<dbReference type="GO" id="GO:0008270">
    <property type="term" value="F:zinc ion binding"/>
    <property type="evidence" value="ECO:0007669"/>
    <property type="project" value="UniProtKB-KW"/>
</dbReference>
<keyword evidence="3" id="KW-0862">Zinc</keyword>
<dbReference type="InterPro" id="IPR038587">
    <property type="entry name" value="Ribosomal_eL40_sf"/>
</dbReference>
<gene>
    <name evidence="6" type="ORF">O3H35_01085</name>
    <name evidence="5" type="ORF">O3H54_07670</name>
</gene>
<dbReference type="Pfam" id="PF09851">
    <property type="entry name" value="SHOCT"/>
    <property type="match status" value="1"/>
</dbReference>
<dbReference type="EMBL" id="JAPVES010000024">
    <property type="protein sequence ID" value="MCZ3371224.1"/>
    <property type="molecule type" value="Genomic_DNA"/>
</dbReference>
<evidence type="ECO:0000313" key="5">
    <source>
        <dbReference type="EMBL" id="MCZ3365760.1"/>
    </source>
</evidence>
<dbReference type="Proteomes" id="UP001068021">
    <property type="component" value="Unassembled WGS sequence"/>
</dbReference>
<dbReference type="Gene3D" id="4.10.1060.50">
    <property type="match status" value="1"/>
</dbReference>
<evidence type="ECO:0000313" key="7">
    <source>
        <dbReference type="Proteomes" id="UP001068021"/>
    </source>
</evidence>
<evidence type="ECO:0000259" key="4">
    <source>
        <dbReference type="SMART" id="SM00547"/>
    </source>
</evidence>
<feature type="domain" description="RanBP2-type" evidence="4">
    <location>
        <begin position="28"/>
        <end position="52"/>
    </location>
</feature>
<dbReference type="Pfam" id="PF12773">
    <property type="entry name" value="DZR"/>
    <property type="match status" value="1"/>
</dbReference>
<evidence type="ECO:0000256" key="3">
    <source>
        <dbReference type="ARBA" id="ARBA00022833"/>
    </source>
</evidence>
<protein>
    <submittedName>
        <fullName evidence="6">Zinc ribbon domain-containing protein</fullName>
    </submittedName>
</protein>
<keyword evidence="7" id="KW-1185">Reference proteome</keyword>
<feature type="domain" description="RanBP2-type" evidence="4">
    <location>
        <begin position="69"/>
        <end position="93"/>
    </location>
</feature>
<dbReference type="RefSeq" id="WP_048081922.1">
    <property type="nucleotide sequence ID" value="NZ_JAPVER010000020.1"/>
</dbReference>
<organism evidence="6">
    <name type="scientific">Methanobacterium veterum</name>
    <dbReference type="NCBI Taxonomy" id="408577"/>
    <lineage>
        <taxon>Archaea</taxon>
        <taxon>Methanobacteriati</taxon>
        <taxon>Methanobacteriota</taxon>
        <taxon>Methanomada group</taxon>
        <taxon>Methanobacteria</taxon>
        <taxon>Methanobacteriales</taxon>
        <taxon>Methanobacteriaceae</taxon>
        <taxon>Methanobacterium</taxon>
    </lineage>
</organism>
<keyword evidence="2" id="KW-0863">Zinc-finger</keyword>
<keyword evidence="1" id="KW-0479">Metal-binding</keyword>
<dbReference type="InterPro" id="IPR018649">
    <property type="entry name" value="SHOCT"/>
</dbReference>
<evidence type="ECO:0000256" key="2">
    <source>
        <dbReference type="ARBA" id="ARBA00022771"/>
    </source>
</evidence>
<dbReference type="InterPro" id="IPR001876">
    <property type="entry name" value="Znf_RanBP2"/>
</dbReference>
<proteinExistence type="predicted"/>
<reference evidence="6" key="1">
    <citation type="submission" date="2022-12" db="EMBL/GenBank/DDBJ databases">
        <title>Reclassification of two methanogenic archaea species isolated from the Kolyma lowland permafrost.</title>
        <authorList>
            <person name="Trubitsyn V.E."/>
            <person name="Rivkina E.M."/>
            <person name="Shcherbakova V.A."/>
        </authorList>
    </citation>
    <scope>NUCLEOTIDE SEQUENCE</scope>
    <source>
        <strain evidence="5">M2</strain>
        <strain evidence="6">MK4</strain>
    </source>
</reference>
<evidence type="ECO:0000313" key="6">
    <source>
        <dbReference type="EMBL" id="MCZ3371224.1"/>
    </source>
</evidence>
<dbReference type="AlphaFoldDB" id="A0A9E4ZYN4"/>
<name>A0A9E4ZYN4_9EURY</name>
<comment type="caution">
    <text evidence="6">The sequence shown here is derived from an EMBL/GenBank/DDBJ whole genome shotgun (WGS) entry which is preliminary data.</text>
</comment>
<feature type="domain" description="RanBP2-type" evidence="4">
    <location>
        <begin position="110"/>
        <end position="134"/>
    </location>
</feature>
<dbReference type="Proteomes" id="UP001074446">
    <property type="component" value="Unassembled WGS sequence"/>
</dbReference>
<sequence>MVSNEEIKRRLELRRRGINPDEKFDKEDEVICSKCHAVNLENAKFCIGCGNELSKPPVYTLKINEPKSNLIVCPGCGTENKIGSKFCIGCGTNLLENSVNTSEADEIDMNSLICQKCGFKNNSGSKFCVGCGANLKEAPNENANSFDMEMSSEKEVLLTIKDGNDKEAALDTEIDSESNGGMKDIPEQAAEFNILDEIKKAKELLDMGAVSEEEYQKIKSKYLDKLG</sequence>
<dbReference type="EMBL" id="JAPVER010000020">
    <property type="protein sequence ID" value="MCZ3365760.1"/>
    <property type="molecule type" value="Genomic_DNA"/>
</dbReference>
<dbReference type="SMART" id="SM00547">
    <property type="entry name" value="ZnF_RBZ"/>
    <property type="match status" value="3"/>
</dbReference>
<accession>A0A9E4ZYN4</accession>
<dbReference type="InterPro" id="IPR025874">
    <property type="entry name" value="DZR"/>
</dbReference>
<evidence type="ECO:0000256" key="1">
    <source>
        <dbReference type="ARBA" id="ARBA00022723"/>
    </source>
</evidence>